<keyword evidence="4" id="KW-0564">Palmitate</keyword>
<evidence type="ECO:0000256" key="1">
    <source>
        <dbReference type="ARBA" id="ARBA00022475"/>
    </source>
</evidence>
<evidence type="ECO:0000256" key="2">
    <source>
        <dbReference type="ARBA" id="ARBA00022729"/>
    </source>
</evidence>
<protein>
    <submittedName>
        <fullName evidence="6">LppP/LprE family lipoprotein</fullName>
    </submittedName>
</protein>
<evidence type="ECO:0000313" key="7">
    <source>
        <dbReference type="Proteomes" id="UP001180724"/>
    </source>
</evidence>
<keyword evidence="7" id="KW-1185">Reference proteome</keyword>
<proteinExistence type="predicted"/>
<reference evidence="6" key="1">
    <citation type="submission" date="2024-05" db="EMBL/GenBank/DDBJ databases">
        <title>30 novel species of actinomycetes from the DSMZ collection.</title>
        <authorList>
            <person name="Nouioui I."/>
        </authorList>
    </citation>
    <scope>NUCLEOTIDE SEQUENCE</scope>
    <source>
        <strain evidence="6">DSM 40712</strain>
    </source>
</reference>
<accession>A0ABU3B1M9</accession>
<keyword evidence="1" id="KW-1003">Cell membrane</keyword>
<evidence type="ECO:0000256" key="4">
    <source>
        <dbReference type="ARBA" id="ARBA00023139"/>
    </source>
</evidence>
<organism evidence="6 7">
    <name type="scientific">Streptomyces lancefieldiae</name>
    <dbReference type="NCBI Taxonomy" id="3075520"/>
    <lineage>
        <taxon>Bacteria</taxon>
        <taxon>Bacillati</taxon>
        <taxon>Actinomycetota</taxon>
        <taxon>Actinomycetes</taxon>
        <taxon>Kitasatosporales</taxon>
        <taxon>Streptomycetaceae</taxon>
        <taxon>Streptomyces</taxon>
    </lineage>
</organism>
<dbReference type="Pfam" id="PF14041">
    <property type="entry name" value="Lipoprotein_21"/>
    <property type="match status" value="1"/>
</dbReference>
<dbReference type="EMBL" id="JAVRFH010000126">
    <property type="protein sequence ID" value="MDT0616346.1"/>
    <property type="molecule type" value="Genomic_DNA"/>
</dbReference>
<evidence type="ECO:0000256" key="5">
    <source>
        <dbReference type="ARBA" id="ARBA00023288"/>
    </source>
</evidence>
<comment type="caution">
    <text evidence="6">The sequence shown here is derived from an EMBL/GenBank/DDBJ whole genome shotgun (WGS) entry which is preliminary data.</text>
</comment>
<gene>
    <name evidence="6" type="ORF">RM812_40350</name>
</gene>
<evidence type="ECO:0000313" key="6">
    <source>
        <dbReference type="EMBL" id="MDT0616346.1"/>
    </source>
</evidence>
<evidence type="ECO:0000256" key="3">
    <source>
        <dbReference type="ARBA" id="ARBA00023136"/>
    </source>
</evidence>
<sequence length="467" mass="50351">MTLETSWDKGRQKGLRWTLTASQTAGIDAKSNAVEAKCDARWLYPDPKNDLSWNRKNDGFSLGTVTVPLGPLVVVIHVKGALTGVFGVGGKLAVKASQKAHFKAGIEVPDGGKAKGIADFDNEFTVDGPPSFEAEMSLKIGARLTFKLYDVAGPYLEITPGLKLVHKEDFGQQGTIKTELRGGVYTSAGLDLGWLGYEKGSVEISDLYHWDRVLWENTLRESPADKAARENPTACPDAATTRAAVADLKEVTEPEDVSVTGRKCWRDWAVVDWVPDLYADRVSATLFKRKGDRLTPAVTMLGVDGPAGSSSHGATCTKVKDMKVPGGLLDYLCPTSTGASATAEFNPASADVFKSDGYVPTGREGLKELRGPLRAVQACGNCGPEGGDGSAQIIMLFYGNRYVGMVKEGTAYSFRELAAQNGTQITSRVRWATPEDPVCCPSGDEVTYRHTWQNHQLVYTESVSSGQ</sequence>
<dbReference type="InterPro" id="IPR025971">
    <property type="entry name" value="LppP/LprE"/>
</dbReference>
<keyword evidence="2" id="KW-0732">Signal</keyword>
<name>A0ABU3B1M9_9ACTN</name>
<dbReference type="Proteomes" id="UP001180724">
    <property type="component" value="Unassembled WGS sequence"/>
</dbReference>
<keyword evidence="3" id="KW-0472">Membrane</keyword>
<keyword evidence="5 6" id="KW-0449">Lipoprotein</keyword>